<feature type="compositionally biased region" description="Basic and acidic residues" evidence="1">
    <location>
        <begin position="347"/>
        <end position="361"/>
    </location>
</feature>
<feature type="compositionally biased region" description="Low complexity" evidence="1">
    <location>
        <begin position="395"/>
        <end position="412"/>
    </location>
</feature>
<dbReference type="EMBL" id="JAASAN010000005">
    <property type="protein sequence ID" value="NIL27687.1"/>
    <property type="molecule type" value="Genomic_DNA"/>
</dbReference>
<dbReference type="RefSeq" id="WP_167311486.1">
    <property type="nucleotide sequence ID" value="NZ_JAASAN010000005.1"/>
</dbReference>
<dbReference type="AlphaFoldDB" id="A0AA90XYK2"/>
<dbReference type="NCBIfam" id="TIGR01551">
    <property type="entry name" value="major_capsid_P2"/>
    <property type="match status" value="1"/>
</dbReference>
<proteinExistence type="predicted"/>
<feature type="region of interest" description="Disordered" evidence="1">
    <location>
        <begin position="342"/>
        <end position="364"/>
    </location>
</feature>
<evidence type="ECO:0000313" key="2">
    <source>
        <dbReference type="EMBL" id="NIL27687.1"/>
    </source>
</evidence>
<name>A0AA90XYK2_9GAMM</name>
<accession>A0AA90XYK2</accession>
<gene>
    <name evidence="2" type="ORF">HB980_14180</name>
</gene>
<dbReference type="InterPro" id="IPR006441">
    <property type="entry name" value="Phage_P2_GpN"/>
</dbReference>
<comment type="caution">
    <text evidence="2">The sequence shown here is derived from an EMBL/GenBank/DDBJ whole genome shotgun (WGS) entry which is preliminary data.</text>
</comment>
<evidence type="ECO:0000313" key="3">
    <source>
        <dbReference type="Proteomes" id="UP000698240"/>
    </source>
</evidence>
<dbReference type="Proteomes" id="UP000698240">
    <property type="component" value="Unassembled WGS sequence"/>
</dbReference>
<evidence type="ECO:0000256" key="1">
    <source>
        <dbReference type="SAM" id="MobiDB-lite"/>
    </source>
</evidence>
<feature type="region of interest" description="Disordered" evidence="1">
    <location>
        <begin position="384"/>
        <end position="412"/>
    </location>
</feature>
<dbReference type="Pfam" id="PF05125">
    <property type="entry name" value="Phage_cap_P2"/>
    <property type="match status" value="1"/>
</dbReference>
<organism evidence="2 3">
    <name type="scientific">Yersinia massiliensis</name>
    <dbReference type="NCBI Taxonomy" id="419257"/>
    <lineage>
        <taxon>Bacteria</taxon>
        <taxon>Pseudomonadati</taxon>
        <taxon>Pseudomonadota</taxon>
        <taxon>Gammaproteobacteria</taxon>
        <taxon>Enterobacterales</taxon>
        <taxon>Yersiniaceae</taxon>
        <taxon>Yersinia</taxon>
    </lineage>
</organism>
<sequence length="412" mass="46075">MRPATRFKFNAYLTRQAELNGVETGDLNKKFNVEPSVTQTIMTRVQESSEFLSRINIVPVSELTAEKVGLGVNGSVASTTDTDGGDERETAEFASLDSEKYFCEQVNYDFHIRYNTLDLWARYQDFQTRLRDAIIKRQALDRIMAGFNGTHRAKTSNRALNPLLQDIAPGWLQKYRLNAPIRVMSKVVEEDGTVVSEKIRVGHGGDYVNLDALVMDATNTMIAEWHQEDPELVVITGRQLMQDKYFPIVNKEQENSETLAADLIISQKRIGNLPAIRVPFFPANAFMITRLDNLSIYWLEDSHRRHIDENAKRDRIENYESIKQDYVVEDYACGCLVENIDILPPPQKKDEPESGADKKAASDAPNYDGLAAAIIAAVKVAANPDETKPEATTDAQAATESAPEAPATKGSK</sequence>
<protein>
    <submittedName>
        <fullName evidence="2">Phage major capsid protein, P2 family</fullName>
    </submittedName>
</protein>
<reference evidence="2" key="1">
    <citation type="submission" date="2020-03" db="EMBL/GenBank/DDBJ databases">
        <authorList>
            <person name="Kislichkina A."/>
            <person name="Dentovskaya S."/>
            <person name="Shaikhutdinov R."/>
            <person name="Ivanov S."/>
            <person name="Sizova A."/>
            <person name="Solomentsev V."/>
            <person name="Bogun A."/>
        </authorList>
    </citation>
    <scope>NUCLEOTIDE SEQUENCE</scope>
    <source>
        <strain evidence="2">SCPM-O-B-8025</strain>
    </source>
</reference>